<reference evidence="1" key="1">
    <citation type="submission" date="2019-03" db="EMBL/GenBank/DDBJ databases">
        <title>Lake Tanganyika Metagenome-Assembled Genomes (MAGs).</title>
        <authorList>
            <person name="Tran P."/>
        </authorList>
    </citation>
    <scope>NUCLEOTIDE SEQUENCE</scope>
    <source>
        <strain evidence="1">K_DeepCast_65m_m2_066</strain>
    </source>
</reference>
<comment type="caution">
    <text evidence="1">The sequence shown here is derived from an EMBL/GenBank/DDBJ whole genome shotgun (WGS) entry which is preliminary data.</text>
</comment>
<accession>A0A937W8K2</accession>
<proteinExistence type="predicted"/>
<organism evidence="1 2">
    <name type="scientific">Tectimicrobiota bacterium</name>
    <dbReference type="NCBI Taxonomy" id="2528274"/>
    <lineage>
        <taxon>Bacteria</taxon>
        <taxon>Pseudomonadati</taxon>
        <taxon>Nitrospinota/Tectimicrobiota group</taxon>
        <taxon>Candidatus Tectimicrobiota</taxon>
    </lineage>
</organism>
<evidence type="ECO:0000313" key="1">
    <source>
        <dbReference type="EMBL" id="MBM3226976.1"/>
    </source>
</evidence>
<dbReference type="AlphaFoldDB" id="A0A937W8K2"/>
<dbReference type="EMBL" id="VGLS01001134">
    <property type="protein sequence ID" value="MBM3226976.1"/>
    <property type="molecule type" value="Genomic_DNA"/>
</dbReference>
<sequence length="68" mass="7423">MGGGLHGGRVVGEQVRVEHTTLLQNRDYPVLNEYRALLGGIFLRLYGLSARQLHQVFAGVPAHDVGLV</sequence>
<gene>
    <name evidence="1" type="ORF">FJZ47_24685</name>
</gene>
<evidence type="ECO:0000313" key="2">
    <source>
        <dbReference type="Proteomes" id="UP000712673"/>
    </source>
</evidence>
<name>A0A937W8K2_UNCTE</name>
<dbReference type="Proteomes" id="UP000712673">
    <property type="component" value="Unassembled WGS sequence"/>
</dbReference>
<protein>
    <submittedName>
        <fullName evidence="1">Uncharacterized protein</fullName>
    </submittedName>
</protein>